<dbReference type="InterPro" id="IPR020846">
    <property type="entry name" value="MFS_dom"/>
</dbReference>
<evidence type="ECO:0000256" key="2">
    <source>
        <dbReference type="ARBA" id="ARBA00022448"/>
    </source>
</evidence>
<dbReference type="SUPFAM" id="SSF103473">
    <property type="entry name" value="MFS general substrate transporter"/>
    <property type="match status" value="1"/>
</dbReference>
<dbReference type="InterPro" id="IPR011701">
    <property type="entry name" value="MFS"/>
</dbReference>
<evidence type="ECO:0000313" key="8">
    <source>
        <dbReference type="EMBL" id="EFO54432.1"/>
    </source>
</evidence>
<feature type="domain" description="Major facilitator superfamily (MFS) profile" evidence="7">
    <location>
        <begin position="1"/>
        <end position="113"/>
    </location>
</feature>
<evidence type="ECO:0000259" key="7">
    <source>
        <dbReference type="PROSITE" id="PS50850"/>
    </source>
</evidence>
<accession>A0ABN0B5K0</accession>
<evidence type="ECO:0000256" key="3">
    <source>
        <dbReference type="ARBA" id="ARBA00022692"/>
    </source>
</evidence>
<evidence type="ECO:0000256" key="6">
    <source>
        <dbReference type="SAM" id="Phobius"/>
    </source>
</evidence>
<keyword evidence="3 6" id="KW-0812">Transmembrane</keyword>
<feature type="transmembrane region" description="Helical" evidence="6">
    <location>
        <begin position="21"/>
        <end position="44"/>
    </location>
</feature>
<reference evidence="8" key="1">
    <citation type="submission" date="2010-09" db="EMBL/GenBank/DDBJ databases">
        <authorList>
            <person name="Daugherty S.C."/>
            <person name="Kilian M."/>
            <person name="Tettelin H."/>
        </authorList>
    </citation>
    <scope>NUCLEOTIDE SEQUENCE [LARGE SCALE GENOMIC DNA]</scope>
    <source>
        <strain evidence="8">SK1302</strain>
    </source>
</reference>
<dbReference type="EMBL" id="AEDY01000043">
    <property type="protein sequence ID" value="EFO54432.1"/>
    <property type="molecule type" value="Genomic_DNA"/>
</dbReference>
<gene>
    <name evidence="8" type="ORF">SIN_0607</name>
</gene>
<evidence type="ECO:0000256" key="5">
    <source>
        <dbReference type="ARBA" id="ARBA00023136"/>
    </source>
</evidence>
<keyword evidence="2" id="KW-0813">Transport</keyword>
<evidence type="ECO:0000256" key="4">
    <source>
        <dbReference type="ARBA" id="ARBA00022989"/>
    </source>
</evidence>
<protein>
    <submittedName>
        <fullName evidence="8">PblT</fullName>
    </submittedName>
</protein>
<feature type="transmembrane region" description="Helical" evidence="6">
    <location>
        <begin position="56"/>
        <end position="77"/>
    </location>
</feature>
<dbReference type="PROSITE" id="PS50850">
    <property type="entry name" value="MFS"/>
    <property type="match status" value="1"/>
</dbReference>
<organism evidence="8">
    <name type="scientific">Streptococcus infantis SK1302</name>
    <dbReference type="NCBI Taxonomy" id="871237"/>
    <lineage>
        <taxon>Bacteria</taxon>
        <taxon>Bacillati</taxon>
        <taxon>Bacillota</taxon>
        <taxon>Bacilli</taxon>
        <taxon>Lactobacillales</taxon>
        <taxon>Streptococcaceae</taxon>
        <taxon>Streptococcus</taxon>
    </lineage>
</organism>
<evidence type="ECO:0000256" key="1">
    <source>
        <dbReference type="ARBA" id="ARBA00004651"/>
    </source>
</evidence>
<proteinExistence type="predicted"/>
<keyword evidence="5 6" id="KW-0472">Membrane</keyword>
<keyword evidence="4 6" id="KW-1133">Transmembrane helix</keyword>
<feature type="transmembrane region" description="Helical" evidence="6">
    <location>
        <begin position="89"/>
        <end position="109"/>
    </location>
</feature>
<comment type="caution">
    <text evidence="8">The sequence shown here is derived from an EMBL/GenBank/DDBJ whole genome shotgun (WGS) entry which is preliminary data.</text>
</comment>
<dbReference type="Pfam" id="PF07690">
    <property type="entry name" value="MFS_1"/>
    <property type="match status" value="1"/>
</dbReference>
<name>A0ABN0B5K0_9STRE</name>
<dbReference type="InterPro" id="IPR036259">
    <property type="entry name" value="MFS_trans_sf"/>
</dbReference>
<sequence length="140" mass="15263">MIIYSVIVLALFSLTIVPGQFGFTLGIIGLGICFGGVMGVFPSIVMENYGPANQGVNYGIVFTGYSLAAFFAPKVAVQMATANNGNYSAAFYVAIALAVVGLLLNFLLYEEERFRERRSRQMLIASLKQGRDFLSRPFLV</sequence>
<comment type="subcellular location">
    <subcellularLocation>
        <location evidence="1">Cell membrane</location>
        <topology evidence="1">Multi-pass membrane protein</topology>
    </subcellularLocation>
</comment>
<dbReference type="Gene3D" id="1.20.1250.20">
    <property type="entry name" value="MFS general substrate transporter like domains"/>
    <property type="match status" value="1"/>
</dbReference>